<feature type="compositionally biased region" description="Low complexity" evidence="2">
    <location>
        <begin position="325"/>
        <end position="342"/>
    </location>
</feature>
<accession>A0A5C3NMB4</accession>
<feature type="compositionally biased region" description="Low complexity" evidence="2">
    <location>
        <begin position="280"/>
        <end position="302"/>
    </location>
</feature>
<keyword evidence="1" id="KW-0175">Coiled coil</keyword>
<sequence>MPPDAVAAPSALPTTTRVTRSGIRHSLSLASVGKALADVMNMSDPKGGGGDERSTKRPKEKEGASKRGSGLAMGTVKGKEAPKPVFAEKAARNTPSPEVKTIARRTRSASATSKTGSSSSEEQSGSDVKKSGLTPPGIAPVTRTSSLRAKRAPASTALPKYQPKGRLETIKEPPSPPRKAARKRANSSTDDDKEAPKSAGLEPPEPLERPERAISPLPKRAAFNLSSAMRVTPRPSTPTKKTVKGTAPSRPTPTPKESPRSLRVKSEDTAPKKPADRPTSAASSASSVRMRTPTTPPSTFRSAFGLGKAKSSQPGSPLRKVAKESSATASPTKPTKTASTKTVLSKKDANPTPANTVNLGDTSTDSMDADDVEYMLSQSVISRTAPTPAMPRFRPRPTARAPNARSIFPETPARAAGRSDAFLAPPGAKDDSPLFPRVSNISAQNRQSILSWEQLAASGNQSLGEEEIGHMLSEVQAPFNASSMPSPMASPMRLNLELPDSPMLSALPSPGGFTSISQVLLPTGGTPSPAMHTTQLYENIGLVPEMPEMPAVDGAILTLLRLQLASAEQQAQERAARIGELESQLREAQELRVREEEAVARQMSQLEEQLRTSLSVRDKANEEKEAYINTLHEQLSQVEAAREQAVQEAVGETQASAKASYTAALSSHKKQCELISLATGITARWVNVVDVAEGELEFVRSSKETLSTLLAGLAATQKHLRSL</sequence>
<proteinExistence type="predicted"/>
<feature type="compositionally biased region" description="Polar residues" evidence="2">
    <location>
        <begin position="352"/>
        <end position="366"/>
    </location>
</feature>
<dbReference type="AlphaFoldDB" id="A0A5C3NMB4"/>
<protein>
    <submittedName>
        <fullName evidence="3">Uncharacterized protein</fullName>
    </submittedName>
</protein>
<keyword evidence="4" id="KW-1185">Reference proteome</keyword>
<dbReference type="STRING" id="5364.A0A5C3NMB4"/>
<name>A0A5C3NMB4_9AGAM</name>
<feature type="region of interest" description="Disordered" evidence="2">
    <location>
        <begin position="38"/>
        <end position="367"/>
    </location>
</feature>
<evidence type="ECO:0000313" key="3">
    <source>
        <dbReference type="EMBL" id="TFK57606.1"/>
    </source>
</evidence>
<dbReference type="Proteomes" id="UP000305948">
    <property type="component" value="Unassembled WGS sequence"/>
</dbReference>
<evidence type="ECO:0000313" key="4">
    <source>
        <dbReference type="Proteomes" id="UP000305948"/>
    </source>
</evidence>
<evidence type="ECO:0000256" key="2">
    <source>
        <dbReference type="SAM" id="MobiDB-lite"/>
    </source>
</evidence>
<evidence type="ECO:0000256" key="1">
    <source>
        <dbReference type="SAM" id="Coils"/>
    </source>
</evidence>
<feature type="coiled-coil region" evidence="1">
    <location>
        <begin position="564"/>
        <end position="648"/>
    </location>
</feature>
<organism evidence="3 4">
    <name type="scientific">Heliocybe sulcata</name>
    <dbReference type="NCBI Taxonomy" id="5364"/>
    <lineage>
        <taxon>Eukaryota</taxon>
        <taxon>Fungi</taxon>
        <taxon>Dikarya</taxon>
        <taxon>Basidiomycota</taxon>
        <taxon>Agaricomycotina</taxon>
        <taxon>Agaricomycetes</taxon>
        <taxon>Gloeophyllales</taxon>
        <taxon>Gloeophyllaceae</taxon>
        <taxon>Heliocybe</taxon>
    </lineage>
</organism>
<feature type="compositionally biased region" description="Low complexity" evidence="2">
    <location>
        <begin position="108"/>
        <end position="126"/>
    </location>
</feature>
<feature type="compositionally biased region" description="Basic and acidic residues" evidence="2">
    <location>
        <begin position="257"/>
        <end position="276"/>
    </location>
</feature>
<gene>
    <name evidence="3" type="ORF">OE88DRAFT_1651427</name>
</gene>
<dbReference type="EMBL" id="ML213503">
    <property type="protein sequence ID" value="TFK57606.1"/>
    <property type="molecule type" value="Genomic_DNA"/>
</dbReference>
<reference evidence="3 4" key="1">
    <citation type="journal article" date="2019" name="Nat. Ecol. Evol.">
        <title>Megaphylogeny resolves global patterns of mushroom evolution.</title>
        <authorList>
            <person name="Varga T."/>
            <person name="Krizsan K."/>
            <person name="Foldi C."/>
            <person name="Dima B."/>
            <person name="Sanchez-Garcia M."/>
            <person name="Sanchez-Ramirez S."/>
            <person name="Szollosi G.J."/>
            <person name="Szarkandi J.G."/>
            <person name="Papp V."/>
            <person name="Albert L."/>
            <person name="Andreopoulos W."/>
            <person name="Angelini C."/>
            <person name="Antonin V."/>
            <person name="Barry K.W."/>
            <person name="Bougher N.L."/>
            <person name="Buchanan P."/>
            <person name="Buyck B."/>
            <person name="Bense V."/>
            <person name="Catcheside P."/>
            <person name="Chovatia M."/>
            <person name="Cooper J."/>
            <person name="Damon W."/>
            <person name="Desjardin D."/>
            <person name="Finy P."/>
            <person name="Geml J."/>
            <person name="Haridas S."/>
            <person name="Hughes K."/>
            <person name="Justo A."/>
            <person name="Karasinski D."/>
            <person name="Kautmanova I."/>
            <person name="Kiss B."/>
            <person name="Kocsube S."/>
            <person name="Kotiranta H."/>
            <person name="LaButti K.M."/>
            <person name="Lechner B.E."/>
            <person name="Liimatainen K."/>
            <person name="Lipzen A."/>
            <person name="Lukacs Z."/>
            <person name="Mihaltcheva S."/>
            <person name="Morgado L.N."/>
            <person name="Niskanen T."/>
            <person name="Noordeloos M.E."/>
            <person name="Ohm R.A."/>
            <person name="Ortiz-Santana B."/>
            <person name="Ovrebo C."/>
            <person name="Racz N."/>
            <person name="Riley R."/>
            <person name="Savchenko A."/>
            <person name="Shiryaev A."/>
            <person name="Soop K."/>
            <person name="Spirin V."/>
            <person name="Szebenyi C."/>
            <person name="Tomsovsky M."/>
            <person name="Tulloss R.E."/>
            <person name="Uehling J."/>
            <person name="Grigoriev I.V."/>
            <person name="Vagvolgyi C."/>
            <person name="Papp T."/>
            <person name="Martin F.M."/>
            <person name="Miettinen O."/>
            <person name="Hibbett D.S."/>
            <person name="Nagy L.G."/>
        </authorList>
    </citation>
    <scope>NUCLEOTIDE SEQUENCE [LARGE SCALE GENOMIC DNA]</scope>
    <source>
        <strain evidence="3 4">OMC1185</strain>
    </source>
</reference>
<dbReference type="OrthoDB" id="3203770at2759"/>
<feature type="compositionally biased region" description="Basic and acidic residues" evidence="2">
    <location>
        <begin position="49"/>
        <end position="65"/>
    </location>
</feature>